<dbReference type="CDD" id="cd11528">
    <property type="entry name" value="NTP-PPase_MazG_Nterm"/>
    <property type="match status" value="1"/>
</dbReference>
<dbReference type="GO" id="GO:0006203">
    <property type="term" value="P:dGTP catabolic process"/>
    <property type="evidence" value="ECO:0007669"/>
    <property type="project" value="TreeGrafter"/>
</dbReference>
<protein>
    <submittedName>
        <fullName evidence="2">MazG</fullName>
    </submittedName>
</protein>
<dbReference type="InterPro" id="IPR011551">
    <property type="entry name" value="NTP_PyrPHydrolase_MazG"/>
</dbReference>
<dbReference type="Gene3D" id="1.10.287.1080">
    <property type="entry name" value="MazG-like"/>
    <property type="match status" value="2"/>
</dbReference>
<feature type="domain" description="NTP pyrophosphohydrolase MazG-like" evidence="1">
    <location>
        <begin position="179"/>
        <end position="240"/>
    </location>
</feature>
<dbReference type="Proteomes" id="UP000002709">
    <property type="component" value="Chromosome"/>
</dbReference>
<dbReference type="RefSeq" id="WP_011358739.1">
    <property type="nucleotide sequence ID" value="NC_007512.1"/>
</dbReference>
<feature type="domain" description="NTP pyrophosphohydrolase MazG-like" evidence="1">
    <location>
        <begin position="46"/>
        <end position="119"/>
    </location>
</feature>
<dbReference type="HOGENOM" id="CLU_038356_0_1_10"/>
<reference evidence="3" key="1">
    <citation type="submission" date="2005-08" db="EMBL/GenBank/DDBJ databases">
        <title>Complete sequence of Pelodictyon luteolum DSM 273.</title>
        <authorList>
            <consortium name="US DOE Joint Genome Institute"/>
            <person name="Copeland A."/>
            <person name="Lucas S."/>
            <person name="Lapidus A."/>
            <person name="Barry K."/>
            <person name="Detter J.C."/>
            <person name="Glavina T."/>
            <person name="Hammon N."/>
            <person name="Israni S."/>
            <person name="Pitluck S."/>
            <person name="Bryant D."/>
            <person name="Schmutz J."/>
            <person name="Larimer F."/>
            <person name="Land M."/>
            <person name="Kyrpides N."/>
            <person name="Ivanova N."/>
            <person name="Richardson P."/>
        </authorList>
    </citation>
    <scope>NUCLEOTIDE SEQUENCE [LARGE SCALE GENOMIC DNA]</scope>
    <source>
        <strain evidence="3">DSM 273 / BCRC 81028 / 2530</strain>
    </source>
</reference>
<dbReference type="GO" id="GO:0046052">
    <property type="term" value="P:UTP catabolic process"/>
    <property type="evidence" value="ECO:0007669"/>
    <property type="project" value="TreeGrafter"/>
</dbReference>
<dbReference type="InterPro" id="IPR048015">
    <property type="entry name" value="NTP-PPase_MazG-like_N"/>
</dbReference>
<dbReference type="Pfam" id="PF03819">
    <property type="entry name" value="MazG"/>
    <property type="match status" value="2"/>
</dbReference>
<dbReference type="GO" id="GO:0046047">
    <property type="term" value="P:TTP catabolic process"/>
    <property type="evidence" value="ECO:0007669"/>
    <property type="project" value="TreeGrafter"/>
</dbReference>
<evidence type="ECO:0000259" key="1">
    <source>
        <dbReference type="Pfam" id="PF03819"/>
    </source>
</evidence>
<dbReference type="STRING" id="319225.Plut_2027"/>
<dbReference type="GO" id="GO:0046061">
    <property type="term" value="P:dATP catabolic process"/>
    <property type="evidence" value="ECO:0007669"/>
    <property type="project" value="TreeGrafter"/>
</dbReference>
<evidence type="ECO:0000313" key="2">
    <source>
        <dbReference type="EMBL" id="ABB24869.1"/>
    </source>
</evidence>
<dbReference type="NCBIfam" id="TIGR00444">
    <property type="entry name" value="mazG"/>
    <property type="match status" value="1"/>
</dbReference>
<proteinExistence type="predicted"/>
<dbReference type="NCBIfam" id="NF007113">
    <property type="entry name" value="PRK09562.1"/>
    <property type="match status" value="1"/>
</dbReference>
<dbReference type="InterPro" id="IPR004518">
    <property type="entry name" value="MazG-like_dom"/>
</dbReference>
<dbReference type="KEGG" id="plt:Plut_2027"/>
<dbReference type="EMBL" id="CP000096">
    <property type="protein sequence ID" value="ABB24869.1"/>
    <property type="molecule type" value="Genomic_DNA"/>
</dbReference>
<sequence>MDEHTPNESLKAEITAVRQRTLPEQFDRVLSLLKVLRRECPWDRKQTPQSLAHLLLEESYELVDAIDGNDDEELKKELGDLFLHVCFQAELGEESGKFTFNEVMDGLSRKLIHRHPHVFADTVAETEGDVLRNWESLKMKEGRKRLLEGVPKAMSELLRAYRVQKKVAGVGFDWPSGEGVLEKLAEEVRELQEAQGPREQEEEFGDILFTLVNYSRFIGTNPEDALRKATNKFMGRFENVEDRVQASGRSWQDHTPEELDTLWREAKNTLRPDSALHTPGEKRPG</sequence>
<dbReference type="GO" id="GO:0046076">
    <property type="term" value="P:dTTP catabolic process"/>
    <property type="evidence" value="ECO:0007669"/>
    <property type="project" value="TreeGrafter"/>
</dbReference>
<keyword evidence="3" id="KW-1185">Reference proteome</keyword>
<evidence type="ECO:0000313" key="3">
    <source>
        <dbReference type="Proteomes" id="UP000002709"/>
    </source>
</evidence>
<dbReference type="FunFam" id="1.10.287.1080:FF:000001">
    <property type="entry name" value="Nucleoside triphosphate pyrophosphohydrolase"/>
    <property type="match status" value="1"/>
</dbReference>
<dbReference type="AlphaFoldDB" id="Q3B1B2"/>
<name>Q3B1B2_CHLL3</name>
<dbReference type="PANTHER" id="PTHR30522">
    <property type="entry name" value="NUCLEOSIDE TRIPHOSPHATE PYROPHOSPHOHYDROLASE"/>
    <property type="match status" value="1"/>
</dbReference>
<dbReference type="eggNOG" id="COG3956">
    <property type="taxonomic scope" value="Bacteria"/>
</dbReference>
<dbReference type="SUPFAM" id="SSF101386">
    <property type="entry name" value="all-alpha NTP pyrophosphatases"/>
    <property type="match status" value="2"/>
</dbReference>
<dbReference type="GO" id="GO:0047429">
    <property type="term" value="F:nucleoside triphosphate diphosphatase activity"/>
    <property type="evidence" value="ECO:0007669"/>
    <property type="project" value="InterPro"/>
</dbReference>
<dbReference type="GO" id="GO:0006950">
    <property type="term" value="P:response to stress"/>
    <property type="evidence" value="ECO:0007669"/>
    <property type="project" value="UniProtKB-ARBA"/>
</dbReference>
<dbReference type="CDD" id="cd11529">
    <property type="entry name" value="NTP-PPase_MazG_Cterm"/>
    <property type="match status" value="1"/>
</dbReference>
<dbReference type="PANTHER" id="PTHR30522:SF0">
    <property type="entry name" value="NUCLEOSIDE TRIPHOSPHATE PYROPHOSPHOHYDROLASE"/>
    <property type="match status" value="1"/>
</dbReference>
<dbReference type="GO" id="GO:0046081">
    <property type="term" value="P:dUTP catabolic process"/>
    <property type="evidence" value="ECO:0007669"/>
    <property type="project" value="TreeGrafter"/>
</dbReference>
<dbReference type="InterPro" id="IPR048011">
    <property type="entry name" value="NTP-PPase_MazG-like_C"/>
</dbReference>
<accession>Q3B1B2</accession>
<organism evidence="2 3">
    <name type="scientific">Chlorobium luteolum (strain DSM 273 / BCRC 81028 / 2530)</name>
    <name type="common">Pelodictyon luteolum</name>
    <dbReference type="NCBI Taxonomy" id="319225"/>
    <lineage>
        <taxon>Bacteria</taxon>
        <taxon>Pseudomonadati</taxon>
        <taxon>Chlorobiota</taxon>
        <taxon>Chlorobiia</taxon>
        <taxon>Chlorobiales</taxon>
        <taxon>Chlorobiaceae</taxon>
        <taxon>Chlorobium/Pelodictyon group</taxon>
        <taxon>Pelodictyon</taxon>
    </lineage>
</organism>
<dbReference type="OrthoDB" id="9808939at2"/>
<gene>
    <name evidence="2" type="ordered locus">Plut_2027</name>
</gene>